<name>A0A7Y0Q3M4_9FIRM</name>
<dbReference type="RefSeq" id="WP_169098523.1">
    <property type="nucleotide sequence ID" value="NZ_JABBVZ010000020.1"/>
</dbReference>
<dbReference type="GO" id="GO:0003824">
    <property type="term" value="F:catalytic activity"/>
    <property type="evidence" value="ECO:0007669"/>
    <property type="project" value="InterPro"/>
</dbReference>
<dbReference type="SUPFAM" id="SSF75304">
    <property type="entry name" value="Amidase signature (AS) enzymes"/>
    <property type="match status" value="1"/>
</dbReference>
<keyword evidence="3" id="KW-1185">Reference proteome</keyword>
<evidence type="ECO:0000259" key="1">
    <source>
        <dbReference type="Pfam" id="PF01425"/>
    </source>
</evidence>
<dbReference type="AlphaFoldDB" id="A0A7Y0Q3M4"/>
<dbReference type="PANTHER" id="PTHR11895:SF176">
    <property type="entry name" value="AMIDASE AMID-RELATED"/>
    <property type="match status" value="1"/>
</dbReference>
<gene>
    <name evidence="2" type="ORF">HIJ39_08155</name>
</gene>
<dbReference type="Pfam" id="PF01425">
    <property type="entry name" value="Amidase"/>
    <property type="match status" value="1"/>
</dbReference>
<feature type="domain" description="Amidase" evidence="1">
    <location>
        <begin position="19"/>
        <end position="431"/>
    </location>
</feature>
<organism evidence="2 3">
    <name type="scientific">Sulfobacillus harzensis</name>
    <dbReference type="NCBI Taxonomy" id="2729629"/>
    <lineage>
        <taxon>Bacteria</taxon>
        <taxon>Bacillati</taxon>
        <taxon>Bacillota</taxon>
        <taxon>Clostridia</taxon>
        <taxon>Eubacteriales</taxon>
        <taxon>Clostridiales Family XVII. Incertae Sedis</taxon>
        <taxon>Sulfobacillus</taxon>
    </lineage>
</organism>
<dbReference type="Gene3D" id="3.90.1300.10">
    <property type="entry name" value="Amidase signature (AS) domain"/>
    <property type="match status" value="1"/>
</dbReference>
<dbReference type="InterPro" id="IPR023631">
    <property type="entry name" value="Amidase_dom"/>
</dbReference>
<comment type="caution">
    <text evidence="2">The sequence shown here is derived from an EMBL/GenBank/DDBJ whole genome shotgun (WGS) entry which is preliminary data.</text>
</comment>
<dbReference type="Proteomes" id="UP000533476">
    <property type="component" value="Unassembled WGS sequence"/>
</dbReference>
<dbReference type="InterPro" id="IPR020556">
    <property type="entry name" value="Amidase_CS"/>
</dbReference>
<protein>
    <submittedName>
        <fullName evidence="2">Amidase</fullName>
    </submittedName>
</protein>
<accession>A0A7Y0Q3M4</accession>
<proteinExistence type="predicted"/>
<dbReference type="PANTHER" id="PTHR11895">
    <property type="entry name" value="TRANSAMIDASE"/>
    <property type="match status" value="1"/>
</dbReference>
<reference evidence="2 3" key="1">
    <citation type="submission" date="2020-04" db="EMBL/GenBank/DDBJ databases">
        <authorList>
            <person name="Zhang R."/>
            <person name="Schippers A."/>
        </authorList>
    </citation>
    <scope>NUCLEOTIDE SEQUENCE [LARGE SCALE GENOMIC DNA]</scope>
    <source>
        <strain evidence="2 3">DSM 109850</strain>
    </source>
</reference>
<evidence type="ECO:0000313" key="2">
    <source>
        <dbReference type="EMBL" id="NMP22324.1"/>
    </source>
</evidence>
<dbReference type="PROSITE" id="PS00571">
    <property type="entry name" value="AMIDASES"/>
    <property type="match status" value="1"/>
</dbReference>
<dbReference type="EMBL" id="JABBVZ010000020">
    <property type="protein sequence ID" value="NMP22324.1"/>
    <property type="molecule type" value="Genomic_DNA"/>
</dbReference>
<sequence>MTIKELHQLYRSGAKSPVETVNEALDHIAAWQDKTHLFITVNPEAALAEARASEARYQSGAPLSILDGVLVGLKDLIDLKGEITTAGSQLRLDVRARQDAPVAARLRESGANLALGKLNLHEFAYGPTGASSYFGPVGNPYDASRMAGGSSSGSAVAVASGVMAGALGTDTGGSVRIPAAFSGVTGLKPTYGAVSTEGVVPLSWSLDHVGPLARTAADVRLLWEVIHDANGSDDRLPDRPLKLFVVDDPNLACYDAGLQQHIEDGIRAIGDEFGASIERGELMEVNQLWLSQSIILGSEALAYHWSTLATNRDAYQPDVAERLVAGGSHLAAEYIAAMRYRQVIQRRYREWLRAYDALILPTVPIQAPALDTTRVQRPDGRWEDVRATVTRFTNPFNLLGFPALAIPWGLYRDLPTSLQLVAGPGREALLLGIGELIQTHFPESLPPIPSA</sequence>
<dbReference type="InterPro" id="IPR000120">
    <property type="entry name" value="Amidase"/>
</dbReference>
<dbReference type="InterPro" id="IPR036928">
    <property type="entry name" value="AS_sf"/>
</dbReference>
<evidence type="ECO:0000313" key="3">
    <source>
        <dbReference type="Proteomes" id="UP000533476"/>
    </source>
</evidence>